<dbReference type="GO" id="GO:0000329">
    <property type="term" value="C:fungal-type vacuole membrane"/>
    <property type="evidence" value="ECO:0007669"/>
    <property type="project" value="TreeGrafter"/>
</dbReference>
<dbReference type="PANTHER" id="PTHR11629:SF63">
    <property type="entry name" value="V-TYPE PROTON ATPASE SUBUNIT A"/>
    <property type="match status" value="1"/>
</dbReference>
<evidence type="ECO:0000256" key="10">
    <source>
        <dbReference type="SAM" id="Coils"/>
    </source>
</evidence>
<dbReference type="PIRSF" id="PIRSF001293">
    <property type="entry name" value="ATP6V0A1"/>
    <property type="match status" value="1"/>
</dbReference>
<dbReference type="InterPro" id="IPR002490">
    <property type="entry name" value="V-ATPase_116kDa_su"/>
</dbReference>
<feature type="coiled-coil region" evidence="10">
    <location>
        <begin position="110"/>
        <end position="144"/>
    </location>
</feature>
<dbReference type="GO" id="GO:0000220">
    <property type="term" value="C:vacuolar proton-transporting V-type ATPase, V0 domain"/>
    <property type="evidence" value="ECO:0007669"/>
    <property type="project" value="InterPro"/>
</dbReference>
<feature type="transmembrane region" description="Helical" evidence="9">
    <location>
        <begin position="585"/>
        <end position="605"/>
    </location>
</feature>
<feature type="transmembrane region" description="Helical" evidence="9">
    <location>
        <begin position="430"/>
        <end position="454"/>
    </location>
</feature>
<evidence type="ECO:0000313" key="12">
    <source>
        <dbReference type="EMBL" id="GMM33725.1"/>
    </source>
</evidence>
<evidence type="ECO:0000313" key="13">
    <source>
        <dbReference type="Proteomes" id="UP001360560"/>
    </source>
</evidence>
<evidence type="ECO:0000256" key="3">
    <source>
        <dbReference type="ARBA" id="ARBA00022448"/>
    </source>
</evidence>
<dbReference type="GO" id="GO:0007035">
    <property type="term" value="P:vacuolar acidification"/>
    <property type="evidence" value="ECO:0007669"/>
    <property type="project" value="TreeGrafter"/>
</dbReference>
<protein>
    <recommendedName>
        <fullName evidence="9">V-type proton ATPase subunit a</fullName>
    </recommendedName>
</protein>
<feature type="compositionally biased region" description="Low complexity" evidence="11">
    <location>
        <begin position="358"/>
        <end position="370"/>
    </location>
</feature>
<proteinExistence type="inferred from homology"/>
<feature type="transmembrane region" description="Helical" evidence="9">
    <location>
        <begin position="737"/>
        <end position="754"/>
    </location>
</feature>
<dbReference type="Pfam" id="PF01496">
    <property type="entry name" value="V_ATPase_I"/>
    <property type="match status" value="1"/>
</dbReference>
<evidence type="ECO:0000256" key="2">
    <source>
        <dbReference type="ARBA" id="ARBA00009904"/>
    </source>
</evidence>
<comment type="caution">
    <text evidence="12">The sequence shown here is derived from an EMBL/GenBank/DDBJ whole genome shotgun (WGS) entry which is preliminary data.</text>
</comment>
<dbReference type="InterPro" id="IPR026028">
    <property type="entry name" value="V-type_ATPase_116kDa_su_euka"/>
</dbReference>
<evidence type="ECO:0000256" key="5">
    <source>
        <dbReference type="ARBA" id="ARBA00022781"/>
    </source>
</evidence>
<feature type="transmembrane region" description="Helical" evidence="9">
    <location>
        <begin position="766"/>
        <end position="791"/>
    </location>
</feature>
<keyword evidence="8 9" id="KW-0472">Membrane</keyword>
<evidence type="ECO:0000256" key="11">
    <source>
        <dbReference type="SAM" id="MobiDB-lite"/>
    </source>
</evidence>
<accession>A0AAV5QH69</accession>
<gene>
    <name evidence="12" type="ORF">DASC09_010500</name>
</gene>
<name>A0AAV5QH69_9ASCO</name>
<comment type="function">
    <text evidence="9">Essential component of the vacuolar proton pump (V-ATPase), a multimeric enzyme that catalyzes the translocation of protons across the membranes. Required for assembly and activity of the V-ATPase.</text>
</comment>
<sequence>MESTQIALGGQEEEAIFRSAEMSLIQLFIPLETARETMYTLGSLGLVQFRDLNKKVNSFQRSFVKEIRRLDEIERQYRFFRTQLDDYDIPLIENPFRNTGMDNIPKTSDVDDYVENAKILEQRITQLIESLKTLELRKKTLVQQRYMLATAEEFFADDSNSGDQLNVEFVAGIIPQEKIVILERILWRTLRGNLLFKTHEIIEPIYEPESKTSVRKSTFIVLSHGAILLNKIRKIAESLDADLYDLEYAEPARSEAMVSINSQLADIDAVLDTTNLTLQAELTALSQELLSWNTIIMKEKSIYQSLNLFNYDRSRKILVAEGWAPTADLPALRHHLFQVNSPSSNGAYQDYEDEDDSTSSLGSSGAASRSAEGDSEITTIINILSTTKQPPTYHRLNQFTSGFQAICDAYGVPTYREVNPGLPTIVTFPFMFAIMFGDLGHGFILTLIGLAIVLNQKSLSEMKRGDILDMAYSGRYIVLLMGVCSLYTGFLYNDIFSLSMTWFKSGWKWPENFKKGDLIEARQIGVYPIGIDPIWHGTENGLLFLNSYKMKLSIVMGYLHMLYSYMFSLVNFVHFDSIIDIFGNFIPGFLFMNSIFGYLSVLIIYKWCVDWIAIEKPAPSLLNTLISMFLSPGTVDEELYSGQAPLQVFFLIIALICVPCLLFLKPLYLKRQIDKKAAYEALTTDVVENGHAVHIENDDDDEEAGGHSEEFGDIMIHQVIHTIEFCLNCVSHTASYLRLWALSLAHAQLSQVLWSMTLANSFGMTGIFGVVMTVILFTMWFVLTCAVLVAMEGTSAMLHSLRLHWVESMSKFFEGEGYAYQPFSFKTALSSEL</sequence>
<feature type="transmembrane region" description="Helical" evidence="9">
    <location>
        <begin position="552"/>
        <end position="573"/>
    </location>
</feature>
<evidence type="ECO:0000256" key="1">
    <source>
        <dbReference type="ARBA" id="ARBA00004141"/>
    </source>
</evidence>
<dbReference type="GO" id="GO:0046961">
    <property type="term" value="F:proton-transporting ATPase activity, rotational mechanism"/>
    <property type="evidence" value="ECO:0007669"/>
    <property type="project" value="InterPro"/>
</dbReference>
<evidence type="ECO:0000256" key="7">
    <source>
        <dbReference type="ARBA" id="ARBA00023065"/>
    </source>
</evidence>
<dbReference type="AlphaFoldDB" id="A0AAV5QH69"/>
<keyword evidence="13" id="KW-1185">Reference proteome</keyword>
<dbReference type="GeneID" id="90071704"/>
<evidence type="ECO:0000256" key="8">
    <source>
        <dbReference type="ARBA" id="ARBA00023136"/>
    </source>
</evidence>
<keyword evidence="7 9" id="KW-0406">Ion transport</keyword>
<feature type="transmembrane region" description="Helical" evidence="9">
    <location>
        <begin position="644"/>
        <end position="664"/>
    </location>
</feature>
<keyword evidence="10" id="KW-0175">Coiled coil</keyword>
<keyword evidence="5 9" id="KW-0375">Hydrogen ion transport</keyword>
<dbReference type="EMBL" id="BTFZ01000002">
    <property type="protein sequence ID" value="GMM33725.1"/>
    <property type="molecule type" value="Genomic_DNA"/>
</dbReference>
<reference evidence="12 13" key="1">
    <citation type="journal article" date="2023" name="Elife">
        <title>Identification of key yeast species and microbe-microbe interactions impacting larval growth of Drosophila in the wild.</title>
        <authorList>
            <person name="Mure A."/>
            <person name="Sugiura Y."/>
            <person name="Maeda R."/>
            <person name="Honda K."/>
            <person name="Sakurai N."/>
            <person name="Takahashi Y."/>
            <person name="Watada M."/>
            <person name="Katoh T."/>
            <person name="Gotoh A."/>
            <person name="Gotoh Y."/>
            <person name="Taniguchi I."/>
            <person name="Nakamura K."/>
            <person name="Hayashi T."/>
            <person name="Katayama T."/>
            <person name="Uemura T."/>
            <person name="Hattori Y."/>
        </authorList>
    </citation>
    <scope>NUCLEOTIDE SEQUENCE [LARGE SCALE GENOMIC DNA]</scope>
    <source>
        <strain evidence="12 13">SC-9</strain>
    </source>
</reference>
<comment type="similarity">
    <text evidence="2 9">Belongs to the V-ATPase 116 kDa subunit family.</text>
</comment>
<keyword evidence="6 9" id="KW-1133">Transmembrane helix</keyword>
<dbReference type="RefSeq" id="XP_064850725.1">
    <property type="nucleotide sequence ID" value="XM_064994653.1"/>
</dbReference>
<evidence type="ECO:0000256" key="6">
    <source>
        <dbReference type="ARBA" id="ARBA00022989"/>
    </source>
</evidence>
<comment type="subcellular location">
    <subcellularLocation>
        <location evidence="1">Membrane</location>
        <topology evidence="1">Multi-pass membrane protein</topology>
    </subcellularLocation>
</comment>
<dbReference type="PANTHER" id="PTHR11629">
    <property type="entry name" value="VACUOLAR PROTON ATPASES"/>
    <property type="match status" value="1"/>
</dbReference>
<feature type="transmembrane region" description="Helical" evidence="9">
    <location>
        <begin position="474"/>
        <end position="492"/>
    </location>
</feature>
<dbReference type="GO" id="GO:0051117">
    <property type="term" value="F:ATPase binding"/>
    <property type="evidence" value="ECO:0007669"/>
    <property type="project" value="TreeGrafter"/>
</dbReference>
<evidence type="ECO:0000256" key="4">
    <source>
        <dbReference type="ARBA" id="ARBA00022692"/>
    </source>
</evidence>
<keyword evidence="4 9" id="KW-0812">Transmembrane</keyword>
<feature type="region of interest" description="Disordered" evidence="11">
    <location>
        <begin position="347"/>
        <end position="373"/>
    </location>
</feature>
<keyword evidence="3 9" id="KW-0813">Transport</keyword>
<dbReference type="Proteomes" id="UP001360560">
    <property type="component" value="Unassembled WGS sequence"/>
</dbReference>
<organism evidence="12 13">
    <name type="scientific">Saccharomycopsis crataegensis</name>
    <dbReference type="NCBI Taxonomy" id="43959"/>
    <lineage>
        <taxon>Eukaryota</taxon>
        <taxon>Fungi</taxon>
        <taxon>Dikarya</taxon>
        <taxon>Ascomycota</taxon>
        <taxon>Saccharomycotina</taxon>
        <taxon>Saccharomycetes</taxon>
        <taxon>Saccharomycopsidaceae</taxon>
        <taxon>Saccharomycopsis</taxon>
    </lineage>
</organism>
<evidence type="ECO:0000256" key="9">
    <source>
        <dbReference type="RuleBase" id="RU361189"/>
    </source>
</evidence>